<dbReference type="Gene3D" id="1.10.3120.10">
    <property type="entry name" value="Trigger factor, C-terminal domain"/>
    <property type="match status" value="1"/>
</dbReference>
<gene>
    <name evidence="1" type="ORF">LIZ65_05745</name>
</gene>
<dbReference type="EMBL" id="JAJCIS010000002">
    <property type="protein sequence ID" value="MCB7386785.1"/>
    <property type="molecule type" value="Genomic_DNA"/>
</dbReference>
<name>A0ABS8DEI3_9FIRM</name>
<proteinExistence type="predicted"/>
<accession>A0ABS8DEI3</accession>
<evidence type="ECO:0000313" key="1">
    <source>
        <dbReference type="EMBL" id="MCB7386785.1"/>
    </source>
</evidence>
<dbReference type="Proteomes" id="UP001299546">
    <property type="component" value="Unassembled WGS sequence"/>
</dbReference>
<dbReference type="InterPro" id="IPR046357">
    <property type="entry name" value="PPIase_dom_sf"/>
</dbReference>
<protein>
    <submittedName>
        <fullName evidence="1">Uncharacterized protein</fullName>
    </submittedName>
</protein>
<organism evidence="1 2">
    <name type="scientific">Bariatricus massiliensis</name>
    <dbReference type="NCBI Taxonomy" id="1745713"/>
    <lineage>
        <taxon>Bacteria</taxon>
        <taxon>Bacillati</taxon>
        <taxon>Bacillota</taxon>
        <taxon>Clostridia</taxon>
        <taxon>Lachnospirales</taxon>
        <taxon>Lachnospiraceae</taxon>
        <taxon>Bariatricus</taxon>
    </lineage>
</organism>
<sequence>MKSKMTECYDYTQLEVPEELRHWRFPESDIDRELEALARDYSTEEETEDGIENGYSVRCVCVTNQDGSREGRTVLLFPGRSLPGAEEAEKAVLGRKKGEEFDCVIRGKKLRLRVELVLKKNVVEAGDEKLFAMLNLPDVRTEEDYRRWYHKEHDKEYRDKASIRICQFWLEEIMEKSRFYVDEAEKKEWCESRAKMMYLGFEAAGVDPGKQQDGTVLTKEGALEKMALEQERYYIPNVIYCYFCEKDGFAVTEEDYEKLLEQMAAQRSESVENLRKQGDFELYKGQRYQEHTFHILMKEAEKYLEV</sequence>
<dbReference type="Gene3D" id="3.10.50.40">
    <property type="match status" value="1"/>
</dbReference>
<comment type="caution">
    <text evidence="1">The sequence shown here is derived from an EMBL/GenBank/DDBJ whole genome shotgun (WGS) entry which is preliminary data.</text>
</comment>
<reference evidence="1 2" key="1">
    <citation type="submission" date="2021-10" db="EMBL/GenBank/DDBJ databases">
        <title>Collection of gut derived symbiotic bacterial strains cultured from healthy donors.</title>
        <authorList>
            <person name="Lin H."/>
            <person name="Littmann E."/>
            <person name="Kohout C."/>
            <person name="Pamer E.G."/>
        </authorList>
    </citation>
    <scope>NUCLEOTIDE SEQUENCE [LARGE SCALE GENOMIC DNA]</scope>
    <source>
        <strain evidence="1 2">DFI.1.165</strain>
    </source>
</reference>
<evidence type="ECO:0000313" key="2">
    <source>
        <dbReference type="Proteomes" id="UP001299546"/>
    </source>
</evidence>
<dbReference type="InterPro" id="IPR027304">
    <property type="entry name" value="Trigger_fact/SurA_dom_sf"/>
</dbReference>
<dbReference type="InterPro" id="IPR037041">
    <property type="entry name" value="Trigger_fac_C_sf"/>
</dbReference>
<dbReference type="RefSeq" id="WP_066736335.1">
    <property type="nucleotide sequence ID" value="NZ_JAJCIQ010000002.1"/>
</dbReference>
<keyword evidence="2" id="KW-1185">Reference proteome</keyword>
<dbReference type="SUPFAM" id="SSF109998">
    <property type="entry name" value="Triger factor/SurA peptide-binding domain-like"/>
    <property type="match status" value="1"/>
</dbReference>